<accession>A0A391NY73</accession>
<dbReference type="Proteomes" id="UP000265618">
    <property type="component" value="Unassembled WGS sequence"/>
</dbReference>
<evidence type="ECO:0000313" key="2">
    <source>
        <dbReference type="EMBL" id="GCA63363.1"/>
    </source>
</evidence>
<dbReference type="AlphaFoldDB" id="A0A391NY73"/>
<dbReference type="EMBL" id="BDIP01003242">
    <property type="protein sequence ID" value="GCA63363.1"/>
    <property type="molecule type" value="Genomic_DNA"/>
</dbReference>
<evidence type="ECO:0000256" key="1">
    <source>
        <dbReference type="SAM" id="MobiDB-lite"/>
    </source>
</evidence>
<keyword evidence="3" id="KW-1185">Reference proteome</keyword>
<feature type="region of interest" description="Disordered" evidence="1">
    <location>
        <begin position="1"/>
        <end position="27"/>
    </location>
</feature>
<reference evidence="2 3" key="1">
    <citation type="journal article" date="2018" name="PLoS ONE">
        <title>The draft genome of Kipferlia bialata reveals reductive genome evolution in fornicate parasites.</title>
        <authorList>
            <person name="Tanifuji G."/>
            <person name="Takabayashi S."/>
            <person name="Kume K."/>
            <person name="Takagi M."/>
            <person name="Nakayama T."/>
            <person name="Kamikawa R."/>
            <person name="Inagaki Y."/>
            <person name="Hashimoto T."/>
        </authorList>
    </citation>
    <scope>NUCLEOTIDE SEQUENCE [LARGE SCALE GENOMIC DNA]</scope>
    <source>
        <strain evidence="2">NY0173</strain>
    </source>
</reference>
<name>A0A391NY73_9EUKA</name>
<evidence type="ECO:0000313" key="3">
    <source>
        <dbReference type="Proteomes" id="UP000265618"/>
    </source>
</evidence>
<proteinExistence type="predicted"/>
<feature type="non-terminal residue" evidence="2">
    <location>
        <position position="27"/>
    </location>
</feature>
<organism evidence="2 3">
    <name type="scientific">Kipferlia bialata</name>
    <dbReference type="NCBI Taxonomy" id="797122"/>
    <lineage>
        <taxon>Eukaryota</taxon>
        <taxon>Metamonada</taxon>
        <taxon>Carpediemonas-like organisms</taxon>
        <taxon>Kipferlia</taxon>
    </lineage>
</organism>
<protein>
    <submittedName>
        <fullName evidence="2">Uncharacterized protein</fullName>
    </submittedName>
</protein>
<comment type="caution">
    <text evidence="2">The sequence shown here is derived from an EMBL/GenBank/DDBJ whole genome shotgun (WGS) entry which is preliminary data.</text>
</comment>
<sequence>MAKKVKGQSRGGTRIQRIATPVSAVAP</sequence>
<gene>
    <name evidence="2" type="ORF">KIPB_009498</name>
</gene>